<evidence type="ECO:0008006" key="4">
    <source>
        <dbReference type="Google" id="ProtNLM"/>
    </source>
</evidence>
<reference evidence="2 3" key="1">
    <citation type="submission" date="2014-11" db="EMBL/GenBank/DDBJ databases">
        <authorList>
            <person name="Wibberg Daniel"/>
        </authorList>
    </citation>
    <scope>NUCLEOTIDE SEQUENCE [LARGE SCALE GENOMIC DNA]</scope>
    <source>
        <strain evidence="2">Rhizoctonia solani AG1-IB 7/3/14</strain>
    </source>
</reference>
<gene>
    <name evidence="2" type="ORF">RSOLAG1IB_03277</name>
</gene>
<feature type="signal peptide" evidence="1">
    <location>
        <begin position="1"/>
        <end position="15"/>
    </location>
</feature>
<accession>A0A0B7FQZ1</accession>
<feature type="chain" id="PRO_5012497782" description="Secreted protein" evidence="1">
    <location>
        <begin position="16"/>
        <end position="80"/>
    </location>
</feature>
<evidence type="ECO:0000256" key="1">
    <source>
        <dbReference type="SAM" id="SignalP"/>
    </source>
</evidence>
<proteinExistence type="predicted"/>
<protein>
    <recommendedName>
        <fullName evidence="4">Secreted protein</fullName>
    </recommendedName>
</protein>
<keyword evidence="3" id="KW-1185">Reference proteome</keyword>
<name>A0A0B7FQZ1_THACB</name>
<sequence>MTLCILLMYHNACFAMQCMIDVLISTVLLSNAQPPMYTLSPNVTWTSMSGLIQCLFALTPPSGLADRTVASGQKCTLDKV</sequence>
<dbReference type="Proteomes" id="UP000059188">
    <property type="component" value="Unassembled WGS sequence"/>
</dbReference>
<organism evidence="2 3">
    <name type="scientific">Thanatephorus cucumeris (strain AG1-IB / isolate 7/3/14)</name>
    <name type="common">Lettuce bottom rot fungus</name>
    <name type="synonym">Rhizoctonia solani</name>
    <dbReference type="NCBI Taxonomy" id="1108050"/>
    <lineage>
        <taxon>Eukaryota</taxon>
        <taxon>Fungi</taxon>
        <taxon>Dikarya</taxon>
        <taxon>Basidiomycota</taxon>
        <taxon>Agaricomycotina</taxon>
        <taxon>Agaricomycetes</taxon>
        <taxon>Cantharellales</taxon>
        <taxon>Ceratobasidiaceae</taxon>
        <taxon>Rhizoctonia</taxon>
        <taxon>Rhizoctonia solani AG-1</taxon>
    </lineage>
</organism>
<keyword evidence="1" id="KW-0732">Signal</keyword>
<evidence type="ECO:0000313" key="2">
    <source>
        <dbReference type="EMBL" id="CEL59344.1"/>
    </source>
</evidence>
<dbReference type="EMBL" id="LN679103">
    <property type="protein sequence ID" value="CEL59344.1"/>
    <property type="molecule type" value="Genomic_DNA"/>
</dbReference>
<evidence type="ECO:0000313" key="3">
    <source>
        <dbReference type="Proteomes" id="UP000059188"/>
    </source>
</evidence>
<dbReference type="AlphaFoldDB" id="A0A0B7FQZ1"/>